<evidence type="ECO:0000256" key="2">
    <source>
        <dbReference type="SAM" id="Phobius"/>
    </source>
</evidence>
<feature type="transmembrane region" description="Helical" evidence="2">
    <location>
        <begin position="148"/>
        <end position="168"/>
    </location>
</feature>
<dbReference type="Proteomes" id="UP001193081">
    <property type="component" value="Unassembled WGS sequence"/>
</dbReference>
<gene>
    <name evidence="3" type="ORF">EYB53_010745</name>
</gene>
<keyword evidence="2" id="KW-0812">Transmembrane</keyword>
<dbReference type="EMBL" id="SIJK02000016">
    <property type="protein sequence ID" value="MBP1466183.1"/>
    <property type="molecule type" value="Genomic_DNA"/>
</dbReference>
<name>A0ABS4D9S2_9CHLR</name>
<evidence type="ECO:0000313" key="4">
    <source>
        <dbReference type="Proteomes" id="UP001193081"/>
    </source>
</evidence>
<feature type="transmembrane region" description="Helical" evidence="2">
    <location>
        <begin position="188"/>
        <end position="204"/>
    </location>
</feature>
<dbReference type="RefSeq" id="WP_135478188.1">
    <property type="nucleotide sequence ID" value="NZ_SIJK02000016.1"/>
</dbReference>
<accession>A0ABS4D9S2</accession>
<comment type="caution">
    <text evidence="3">The sequence shown here is derived from an EMBL/GenBank/DDBJ whole genome shotgun (WGS) entry which is preliminary data.</text>
</comment>
<protein>
    <submittedName>
        <fullName evidence="3">Uncharacterized protein</fullName>
    </submittedName>
</protein>
<organism evidence="3 4">
    <name type="scientific">Candidatus Chloroploca mongolica</name>
    <dbReference type="NCBI Taxonomy" id="2528176"/>
    <lineage>
        <taxon>Bacteria</taxon>
        <taxon>Bacillati</taxon>
        <taxon>Chloroflexota</taxon>
        <taxon>Chloroflexia</taxon>
        <taxon>Chloroflexales</taxon>
        <taxon>Chloroflexineae</taxon>
        <taxon>Oscillochloridaceae</taxon>
        <taxon>Candidatus Chloroploca</taxon>
    </lineage>
</organism>
<evidence type="ECO:0000313" key="3">
    <source>
        <dbReference type="EMBL" id="MBP1466183.1"/>
    </source>
</evidence>
<keyword evidence="4" id="KW-1185">Reference proteome</keyword>
<feature type="transmembrane region" description="Helical" evidence="2">
    <location>
        <begin position="78"/>
        <end position="99"/>
    </location>
</feature>
<reference evidence="3 4" key="1">
    <citation type="submission" date="2021-03" db="EMBL/GenBank/DDBJ databases">
        <authorList>
            <person name="Grouzdev D.S."/>
        </authorList>
    </citation>
    <scope>NUCLEOTIDE SEQUENCE [LARGE SCALE GENOMIC DNA]</scope>
    <source>
        <strain evidence="3 4">M50-1</strain>
    </source>
</reference>
<keyword evidence="2" id="KW-1133">Transmembrane helix</keyword>
<evidence type="ECO:0000256" key="1">
    <source>
        <dbReference type="SAM" id="MobiDB-lite"/>
    </source>
</evidence>
<keyword evidence="2" id="KW-0472">Membrane</keyword>
<feature type="region of interest" description="Disordered" evidence="1">
    <location>
        <begin position="1"/>
        <end position="64"/>
    </location>
</feature>
<sequence length="240" mass="27150">MPIRVPDQSTPAHRQDPAELSVDGDSLPEAALPDPKPGAPDVTVPPRLPRPRRDRRDDASLPPPTAIRGLYRRIGTSFALVGAALIGSLMWYYGGIFSLDYLADTFAPINALMHGNPWWYFWWIPVVISAIELFLWPRRERRFAIFTLRLVIWVLVLAFDVLTTMRGLLPILAELGLPAFQHTDGPPWLAYGISGIIGLAFAYMPEKIARWVLSDLWNLWIAPLWKRFRHSAPHVERASA</sequence>
<feature type="transmembrane region" description="Helical" evidence="2">
    <location>
        <begin position="119"/>
        <end position="136"/>
    </location>
</feature>
<proteinExistence type="predicted"/>